<gene>
    <name evidence="1" type="ORF">HID58_092086</name>
</gene>
<accession>A0ABQ7WXK5</accession>
<name>A0ABQ7WXK5_BRANA</name>
<proteinExistence type="predicted"/>
<reference evidence="1 2" key="1">
    <citation type="submission" date="2021-05" db="EMBL/GenBank/DDBJ databases">
        <title>Genome Assembly of Synthetic Allotetraploid Brassica napus Reveals Homoeologous Exchanges between Subgenomes.</title>
        <authorList>
            <person name="Davis J.T."/>
        </authorList>
    </citation>
    <scope>NUCLEOTIDE SEQUENCE [LARGE SCALE GENOMIC DNA]</scope>
    <source>
        <strain evidence="2">cv. Da-Ae</strain>
        <tissue evidence="1">Seedling</tissue>
    </source>
</reference>
<comment type="caution">
    <text evidence="1">The sequence shown here is derived from an EMBL/GenBank/DDBJ whole genome shotgun (WGS) entry which is preliminary data.</text>
</comment>
<evidence type="ECO:0000313" key="2">
    <source>
        <dbReference type="Proteomes" id="UP000824890"/>
    </source>
</evidence>
<protein>
    <submittedName>
        <fullName evidence="1">Uncharacterized protein</fullName>
    </submittedName>
</protein>
<dbReference type="EMBL" id="JAGKQM010002920">
    <property type="protein sequence ID" value="KAH0842715.1"/>
    <property type="molecule type" value="Genomic_DNA"/>
</dbReference>
<sequence>MDEFFGYDPVENQYKVFCKLERRKPLKNLIKISHWEIQRNSGGSMADLRRLMGCHLTPLKYV</sequence>
<keyword evidence="2" id="KW-1185">Reference proteome</keyword>
<organism evidence="1 2">
    <name type="scientific">Brassica napus</name>
    <name type="common">Rape</name>
    <dbReference type="NCBI Taxonomy" id="3708"/>
    <lineage>
        <taxon>Eukaryota</taxon>
        <taxon>Viridiplantae</taxon>
        <taxon>Streptophyta</taxon>
        <taxon>Embryophyta</taxon>
        <taxon>Tracheophyta</taxon>
        <taxon>Spermatophyta</taxon>
        <taxon>Magnoliopsida</taxon>
        <taxon>eudicotyledons</taxon>
        <taxon>Gunneridae</taxon>
        <taxon>Pentapetalae</taxon>
        <taxon>rosids</taxon>
        <taxon>malvids</taxon>
        <taxon>Brassicales</taxon>
        <taxon>Brassicaceae</taxon>
        <taxon>Brassiceae</taxon>
        <taxon>Brassica</taxon>
    </lineage>
</organism>
<dbReference type="Proteomes" id="UP000824890">
    <property type="component" value="Unassembled WGS sequence"/>
</dbReference>
<evidence type="ECO:0000313" key="1">
    <source>
        <dbReference type="EMBL" id="KAH0842715.1"/>
    </source>
</evidence>